<evidence type="ECO:0000313" key="2">
    <source>
        <dbReference type="Proteomes" id="UP000219167"/>
    </source>
</evidence>
<accession>A0A285UIH9</accession>
<dbReference type="AlphaFoldDB" id="A0A285UIH9"/>
<dbReference type="RefSeq" id="WP_097140588.1">
    <property type="nucleotide sequence ID" value="NZ_OBQD01000009.1"/>
</dbReference>
<organism evidence="1 2">
    <name type="scientific">Rhizobium subbaraonis</name>
    <dbReference type="NCBI Taxonomy" id="908946"/>
    <lineage>
        <taxon>Bacteria</taxon>
        <taxon>Pseudomonadati</taxon>
        <taxon>Pseudomonadota</taxon>
        <taxon>Alphaproteobacteria</taxon>
        <taxon>Hyphomicrobiales</taxon>
        <taxon>Rhizobiaceae</taxon>
        <taxon>Rhizobium/Agrobacterium group</taxon>
        <taxon>Rhizobium</taxon>
    </lineage>
</organism>
<keyword evidence="2" id="KW-1185">Reference proteome</keyword>
<proteinExistence type="predicted"/>
<dbReference type="EMBL" id="OBQD01000009">
    <property type="protein sequence ID" value="SOC41612.1"/>
    <property type="molecule type" value="Genomic_DNA"/>
</dbReference>
<protein>
    <submittedName>
        <fullName evidence="1">Uncharacterized protein</fullName>
    </submittedName>
</protein>
<sequence length="64" mass="7052">MRQFRNQEAIAEAIAELFIAHGACLVEHGGGFFAVFFDDDLSCPMPVGKIDIGKLAAQLWERLS</sequence>
<reference evidence="1 2" key="1">
    <citation type="submission" date="2017-08" db="EMBL/GenBank/DDBJ databases">
        <authorList>
            <person name="de Groot N.N."/>
        </authorList>
    </citation>
    <scope>NUCLEOTIDE SEQUENCE [LARGE SCALE GENOMIC DNA]</scope>
    <source>
        <strain evidence="1 2">JC85</strain>
    </source>
</reference>
<dbReference type="Proteomes" id="UP000219167">
    <property type="component" value="Unassembled WGS sequence"/>
</dbReference>
<evidence type="ECO:0000313" key="1">
    <source>
        <dbReference type="EMBL" id="SOC41612.1"/>
    </source>
</evidence>
<gene>
    <name evidence="1" type="ORF">SAMN05892877_10927</name>
</gene>
<name>A0A285UIH9_9HYPH</name>